<evidence type="ECO:0000313" key="2">
    <source>
        <dbReference type="EnsemblMetazoa" id="LLOJ005383-PA"/>
    </source>
</evidence>
<reference evidence="3" key="1">
    <citation type="submission" date="2012-05" db="EMBL/GenBank/DDBJ databases">
        <title>Whole Genome Assembly of Lutzomyia longipalpis.</title>
        <authorList>
            <person name="Richards S."/>
            <person name="Qu C."/>
            <person name="Dillon R."/>
            <person name="Worley K."/>
            <person name="Scherer S."/>
            <person name="Batterton M."/>
            <person name="Taylor A."/>
            <person name="Hawes A."/>
            <person name="Hernandez B."/>
            <person name="Kovar C."/>
            <person name="Mandapat C."/>
            <person name="Pham C."/>
            <person name="Qu C."/>
            <person name="Jing C."/>
            <person name="Bess C."/>
            <person name="Bandaranaike D."/>
            <person name="Ngo D."/>
            <person name="Ongeri F."/>
            <person name="Arias F."/>
            <person name="Lara F."/>
            <person name="Weissenberger G."/>
            <person name="Kamau G."/>
            <person name="Han H."/>
            <person name="Shen H."/>
            <person name="Dinh H."/>
            <person name="Khalil I."/>
            <person name="Jones J."/>
            <person name="Shafer J."/>
            <person name="Jayaseelan J."/>
            <person name="Quiroz J."/>
            <person name="Blankenburg K."/>
            <person name="Nguyen L."/>
            <person name="Jackson L."/>
            <person name="Francisco L."/>
            <person name="Tang L.-Y."/>
            <person name="Pu L.-L."/>
            <person name="Perales L."/>
            <person name="Lorensuhewa L."/>
            <person name="Munidasa M."/>
            <person name="Coyle M."/>
            <person name="Taylor M."/>
            <person name="Puazo M."/>
            <person name="Firestine M."/>
            <person name="Scheel M."/>
            <person name="Javaid M."/>
            <person name="Wang M."/>
            <person name="Li M."/>
            <person name="Tabassum N."/>
            <person name="Saada N."/>
            <person name="Osuji N."/>
            <person name="Aqrawi P."/>
            <person name="Fu Q."/>
            <person name="Thornton R."/>
            <person name="Raj R."/>
            <person name="Goodspeed R."/>
            <person name="Mata R."/>
            <person name="Najjar R."/>
            <person name="Gubbala S."/>
            <person name="Lee S."/>
            <person name="Denson S."/>
            <person name="Patil S."/>
            <person name="Macmil S."/>
            <person name="Qi S."/>
            <person name="Matskevitch T."/>
            <person name="Palculict T."/>
            <person name="Mathew T."/>
            <person name="Vee V."/>
            <person name="Velamala V."/>
            <person name="Korchina V."/>
            <person name="Cai W."/>
            <person name="Liu W."/>
            <person name="Dai W."/>
            <person name="Zou X."/>
            <person name="Zhu Y."/>
            <person name="Zhang Y."/>
            <person name="Wu Y.-Q."/>
            <person name="Xin Y."/>
            <person name="Nazarath L."/>
            <person name="Kovar C."/>
            <person name="Han Y."/>
            <person name="Muzny D."/>
            <person name="Gibbs R."/>
        </authorList>
    </citation>
    <scope>NUCLEOTIDE SEQUENCE [LARGE SCALE GENOMIC DNA]</scope>
    <source>
        <strain evidence="3">Jacobina</strain>
    </source>
</reference>
<proteinExistence type="predicted"/>
<name>A0A1B0CL96_LUTLO</name>
<dbReference type="SUPFAM" id="SSF55729">
    <property type="entry name" value="Acyl-CoA N-acyltransferases (Nat)"/>
    <property type="match status" value="1"/>
</dbReference>
<organism evidence="2 3">
    <name type="scientific">Lutzomyia longipalpis</name>
    <name type="common">Sand fly</name>
    <dbReference type="NCBI Taxonomy" id="7200"/>
    <lineage>
        <taxon>Eukaryota</taxon>
        <taxon>Metazoa</taxon>
        <taxon>Ecdysozoa</taxon>
        <taxon>Arthropoda</taxon>
        <taxon>Hexapoda</taxon>
        <taxon>Insecta</taxon>
        <taxon>Pterygota</taxon>
        <taxon>Neoptera</taxon>
        <taxon>Endopterygota</taxon>
        <taxon>Diptera</taxon>
        <taxon>Nematocera</taxon>
        <taxon>Psychodoidea</taxon>
        <taxon>Psychodidae</taxon>
        <taxon>Lutzomyia</taxon>
        <taxon>Lutzomyia</taxon>
    </lineage>
</organism>
<dbReference type="VEuPathDB" id="VectorBase:LLOJ005383"/>
<dbReference type="EMBL" id="AJWK01017052">
    <property type="status" value="NOT_ANNOTATED_CDS"/>
    <property type="molecule type" value="Genomic_DNA"/>
</dbReference>
<sequence>MSHKRVFKIINNGEIAIQLYNPQTDIEGVLHVLREGYMKDANTFVAFEMNTPEAAQARQEYEGLIHAVLHDGLSLIARHLPSMEIIAYCLNKIQSRPAPGQRTFYETFRDGCQTQIVKKLLNFRISKDKQYDLHNMFDTDHVFEIVYIATLPQYRIKNIGFHLVHCTMMIAREIVAAGHYPDTAAEEVKGKIPKIIFGSSSSKYSAKIGEKLNFSVVKIFPFKELKVDGRSFSEKVPPQHTHSTINVFKL</sequence>
<evidence type="ECO:0000313" key="1">
    <source>
        <dbReference type="EMBL" id="MBC1172926.1"/>
    </source>
</evidence>
<dbReference type="EMBL" id="GITU01004223">
    <property type="protein sequence ID" value="MBC1172926.1"/>
    <property type="molecule type" value="Transcribed_RNA"/>
</dbReference>
<dbReference type="VEuPathDB" id="VectorBase:LLONM1_008287"/>
<evidence type="ECO:0008006" key="4">
    <source>
        <dbReference type="Google" id="ProtNLM"/>
    </source>
</evidence>
<dbReference type="Gene3D" id="3.40.630.30">
    <property type="match status" value="1"/>
</dbReference>
<keyword evidence="3" id="KW-1185">Reference proteome</keyword>
<dbReference type="InterPro" id="IPR016181">
    <property type="entry name" value="Acyl_CoA_acyltransferase"/>
</dbReference>
<reference evidence="1" key="2">
    <citation type="journal article" date="2020" name="BMC">
        <title>Leishmania infection induces a limited differential gene expression in the sand fly midgut.</title>
        <authorList>
            <person name="Coutinho-Abreu I.V."/>
            <person name="Serafim T.D."/>
            <person name="Meneses C."/>
            <person name="Kamhawi S."/>
            <person name="Oliveira F."/>
            <person name="Valenzuela J.G."/>
        </authorList>
    </citation>
    <scope>NUCLEOTIDE SEQUENCE</scope>
    <source>
        <strain evidence="1">Jacobina</strain>
        <tissue evidence="1">Midgut</tissue>
    </source>
</reference>
<protein>
    <recommendedName>
        <fullName evidence="4">N-acetyltransferase domain-containing protein</fullName>
    </recommendedName>
</protein>
<dbReference type="Proteomes" id="UP000092461">
    <property type="component" value="Unassembled WGS sequence"/>
</dbReference>
<accession>A0A1B0CL96</accession>
<evidence type="ECO:0000313" key="3">
    <source>
        <dbReference type="Proteomes" id="UP000092461"/>
    </source>
</evidence>
<dbReference type="EnsemblMetazoa" id="LLOJ005383-RA">
    <property type="protein sequence ID" value="LLOJ005383-PA"/>
    <property type="gene ID" value="LLOJ005383"/>
</dbReference>
<dbReference type="AlphaFoldDB" id="A0A1B0CL96"/>
<reference evidence="2" key="3">
    <citation type="submission" date="2020-05" db="UniProtKB">
        <authorList>
            <consortium name="EnsemblMetazoa"/>
        </authorList>
    </citation>
    <scope>IDENTIFICATION</scope>
    <source>
        <strain evidence="2">Jacobina</strain>
    </source>
</reference>